<evidence type="ECO:0000256" key="3">
    <source>
        <dbReference type="ARBA" id="ARBA00019387"/>
    </source>
</evidence>
<dbReference type="EMBL" id="JBJQOH010000007">
    <property type="protein sequence ID" value="KAL3678634.1"/>
    <property type="molecule type" value="Genomic_DNA"/>
</dbReference>
<dbReference type="InterPro" id="IPR030511">
    <property type="entry name" value="TTC26"/>
</dbReference>
<evidence type="ECO:0000256" key="5">
    <source>
        <dbReference type="ARBA" id="ARBA00022803"/>
    </source>
</evidence>
<evidence type="ECO:0000256" key="2">
    <source>
        <dbReference type="ARBA" id="ARBA00007834"/>
    </source>
</evidence>
<dbReference type="Gene3D" id="1.25.40.10">
    <property type="entry name" value="Tetratricopeptide repeat domain"/>
    <property type="match status" value="3"/>
</dbReference>
<proteinExistence type="inferred from homology"/>
<protein>
    <recommendedName>
        <fullName evidence="3">Intraflagellar transport protein 56</fullName>
    </recommendedName>
</protein>
<feature type="compositionally biased region" description="Low complexity" evidence="8">
    <location>
        <begin position="8"/>
        <end position="21"/>
    </location>
</feature>
<dbReference type="AlphaFoldDB" id="A0ABD3GN86"/>
<gene>
    <name evidence="9" type="ORF">R1sor_021590</name>
</gene>
<accession>A0ABD3GN86</accession>
<dbReference type="InterPro" id="IPR011990">
    <property type="entry name" value="TPR-like_helical_dom_sf"/>
</dbReference>
<comment type="caution">
    <text evidence="9">The sequence shown here is derived from an EMBL/GenBank/DDBJ whole genome shotgun (WGS) entry which is preliminary data.</text>
</comment>
<evidence type="ECO:0000313" key="10">
    <source>
        <dbReference type="Proteomes" id="UP001633002"/>
    </source>
</evidence>
<evidence type="ECO:0000256" key="4">
    <source>
        <dbReference type="ARBA" id="ARBA00022737"/>
    </source>
</evidence>
<dbReference type="PANTHER" id="PTHR14781">
    <property type="entry name" value="INTRAFLAGELLAR TRANSPORT PROTEIN 56"/>
    <property type="match status" value="1"/>
</dbReference>
<keyword evidence="5 7" id="KW-0802">TPR repeat</keyword>
<sequence length="568" mass="65084">MILSKARSSISSHGTRSSVSSYGDRARSSHGQRNKPTVTALSRCLELRDYTGAIVLLNFKRQEGNKPEEKTLEWLGYCHFHHGEHDKALDMYKELLESHDADLDFHLYASACLFYMGLYQEAEEEALKGPENLLQTRILFHCTHRLNDEDKLMKLHDKLGETTEDMLSLASIHYLRGHYQEATDIYKQHFSENREWLALNVYMALCYYNLDYHDVSLEVLNNYLQVYPDSALAVNLKACNNFKLSNGQAAEADMKALENACGGEVENDLVRHNQVVFRNGEGSLQVFPPLVDILPEARLNLAIYYLKSNQAEEAHKMIKSMEPSTPQEYILKAVTLAMYGQETESPELLKQAHQLFQLVGTSASECDTIPGRQSMASCFFLLKQYDDAIIYLKSIQSYSVNSDEFNWNYGIAKAANGEFQEAEEILHMVCSEQYRSSYMYIAWLCRCYIMNGKARRAWEHYLQLEGSDYSFSLLLLIANDCYKSAQYLYSAKAFDVLERIDECTDYWDGVRGACIGVFQNIVVGKEPKEHLGEVVSMLRSSSHPQVEYILRVMQKWAKDNGVIQYITL</sequence>
<feature type="region of interest" description="Disordered" evidence="8">
    <location>
        <begin position="1"/>
        <end position="37"/>
    </location>
</feature>
<keyword evidence="4" id="KW-0677">Repeat</keyword>
<organism evidence="9 10">
    <name type="scientific">Riccia sorocarpa</name>
    <dbReference type="NCBI Taxonomy" id="122646"/>
    <lineage>
        <taxon>Eukaryota</taxon>
        <taxon>Viridiplantae</taxon>
        <taxon>Streptophyta</taxon>
        <taxon>Embryophyta</taxon>
        <taxon>Marchantiophyta</taxon>
        <taxon>Marchantiopsida</taxon>
        <taxon>Marchantiidae</taxon>
        <taxon>Marchantiales</taxon>
        <taxon>Ricciaceae</taxon>
        <taxon>Riccia</taxon>
    </lineage>
</organism>
<dbReference type="GO" id="GO:0005929">
    <property type="term" value="C:cilium"/>
    <property type="evidence" value="ECO:0007669"/>
    <property type="project" value="UniProtKB-SubCell"/>
</dbReference>
<dbReference type="SMART" id="SM00028">
    <property type="entry name" value="TPR"/>
    <property type="match status" value="3"/>
</dbReference>
<dbReference type="Pfam" id="PF12895">
    <property type="entry name" value="ANAPC3"/>
    <property type="match status" value="1"/>
</dbReference>
<evidence type="ECO:0000256" key="6">
    <source>
        <dbReference type="ARBA" id="ARBA00023273"/>
    </source>
</evidence>
<comment type="subcellular location">
    <subcellularLocation>
        <location evidence="1">Cell projection</location>
        <location evidence="1">Cilium</location>
    </subcellularLocation>
</comment>
<dbReference type="PANTHER" id="PTHR14781:SF0">
    <property type="entry name" value="INTRAFLAGELLAR TRANSPORT PROTEIN 56"/>
    <property type="match status" value="1"/>
</dbReference>
<evidence type="ECO:0000256" key="1">
    <source>
        <dbReference type="ARBA" id="ARBA00004138"/>
    </source>
</evidence>
<reference evidence="9 10" key="1">
    <citation type="submission" date="2024-09" db="EMBL/GenBank/DDBJ databases">
        <title>Chromosome-scale assembly of Riccia sorocarpa.</title>
        <authorList>
            <person name="Paukszto L."/>
        </authorList>
    </citation>
    <scope>NUCLEOTIDE SEQUENCE [LARGE SCALE GENOMIC DNA]</scope>
    <source>
        <strain evidence="9">LP-2024</strain>
        <tissue evidence="9">Aerial parts of the thallus</tissue>
    </source>
</reference>
<dbReference type="InterPro" id="IPR019734">
    <property type="entry name" value="TPR_rpt"/>
</dbReference>
<name>A0ABD3GN86_9MARC</name>
<dbReference type="Proteomes" id="UP001633002">
    <property type="component" value="Unassembled WGS sequence"/>
</dbReference>
<evidence type="ECO:0000256" key="8">
    <source>
        <dbReference type="SAM" id="MobiDB-lite"/>
    </source>
</evidence>
<dbReference type="PROSITE" id="PS50005">
    <property type="entry name" value="TPR"/>
    <property type="match status" value="1"/>
</dbReference>
<evidence type="ECO:0000313" key="9">
    <source>
        <dbReference type="EMBL" id="KAL3678634.1"/>
    </source>
</evidence>
<comment type="similarity">
    <text evidence="2">Belongs to the IFT56 family.</text>
</comment>
<evidence type="ECO:0000256" key="7">
    <source>
        <dbReference type="PROSITE-ProRule" id="PRU00339"/>
    </source>
</evidence>
<keyword evidence="10" id="KW-1185">Reference proteome</keyword>
<feature type="repeat" description="TPR" evidence="7">
    <location>
        <begin position="69"/>
        <end position="102"/>
    </location>
</feature>
<keyword evidence="6" id="KW-0966">Cell projection</keyword>
<dbReference type="SUPFAM" id="SSF48452">
    <property type="entry name" value="TPR-like"/>
    <property type="match status" value="2"/>
</dbReference>